<comment type="similarity">
    <text evidence="1">Belongs to the bacterial solute-binding protein 1 family.</text>
</comment>
<accession>A0A402BC50</accession>
<evidence type="ECO:0000313" key="3">
    <source>
        <dbReference type="EMBL" id="GCE28872.1"/>
    </source>
</evidence>
<dbReference type="InterPro" id="IPR050490">
    <property type="entry name" value="Bact_solute-bd_prot1"/>
</dbReference>
<proteinExistence type="inferred from homology"/>
<dbReference type="PANTHER" id="PTHR43649">
    <property type="entry name" value="ARABINOSE-BINDING PROTEIN-RELATED"/>
    <property type="match status" value="1"/>
</dbReference>
<organism evidence="3 4">
    <name type="scientific">Dictyobacter alpinus</name>
    <dbReference type="NCBI Taxonomy" id="2014873"/>
    <lineage>
        <taxon>Bacteria</taxon>
        <taxon>Bacillati</taxon>
        <taxon>Chloroflexota</taxon>
        <taxon>Ktedonobacteria</taxon>
        <taxon>Ktedonobacterales</taxon>
        <taxon>Dictyobacteraceae</taxon>
        <taxon>Dictyobacter</taxon>
    </lineage>
</organism>
<dbReference type="AlphaFoldDB" id="A0A402BC50"/>
<protein>
    <submittedName>
        <fullName evidence="3">Alpha-glucoside ABC transporter substrate-binding protein</fullName>
    </submittedName>
</protein>
<comment type="caution">
    <text evidence="3">The sequence shown here is derived from an EMBL/GenBank/DDBJ whole genome shotgun (WGS) entry which is preliminary data.</text>
</comment>
<dbReference type="OrthoDB" id="94797at2"/>
<dbReference type="EMBL" id="BIFT01000001">
    <property type="protein sequence ID" value="GCE28872.1"/>
    <property type="molecule type" value="Genomic_DNA"/>
</dbReference>
<dbReference type="RefSeq" id="WP_126629044.1">
    <property type="nucleotide sequence ID" value="NZ_BIFT01000001.1"/>
</dbReference>
<evidence type="ECO:0000256" key="2">
    <source>
        <dbReference type="ARBA" id="ARBA00022448"/>
    </source>
</evidence>
<dbReference type="PANTHER" id="PTHR43649:SF29">
    <property type="entry name" value="OSMOPROTECTIVE COMPOUNDS-BINDING PROTEIN GGTB"/>
    <property type="match status" value="1"/>
</dbReference>
<keyword evidence="4" id="KW-1185">Reference proteome</keyword>
<gene>
    <name evidence="3" type="ORF">KDA_43560</name>
</gene>
<evidence type="ECO:0000256" key="1">
    <source>
        <dbReference type="ARBA" id="ARBA00008520"/>
    </source>
</evidence>
<sequence>MTIFGRHARQELDLLVEDFVVTRISRREFFYRATAAGLSLSAASSLLAACNENPGTHTNSNKSTHVQSIETLTVWSGEELDSFLQINAAFTKKTGIGVISETTRDINAVLATRLKGNNPPDVCGMPSVSTFHQLASQNKLLRLDTFLDMGQFQKNYAQTWIDYSSYRGGIYAILPKANAKNTIWYNPKAFKAIGASIPKTWNELIALSDKIAAQGKYPWSMGMNSGTASGWPAADWIDEIYINKYGPDMYDEWIAHQLPWTHPSVKDAFQLFGQIAHGKHYIKGGPQTILSTNFQDASYLPFDQPANAYMYYLGDFTAGFIKDQFKNSQSGKDFDFFAFPTINPKYKGSVVGTADLIAAFKDNDGTRQYMEFLSSAEAQSIWVKRGGATSINANVDLTSYPDDLARNAAKQMATASSLRVSADDLMPLIVENYYWQGALQYIENPKQLDNILATIEEIALQAYI</sequence>
<dbReference type="SUPFAM" id="SSF53850">
    <property type="entry name" value="Periplasmic binding protein-like II"/>
    <property type="match status" value="1"/>
</dbReference>
<name>A0A402BC50_9CHLR</name>
<dbReference type="Proteomes" id="UP000287171">
    <property type="component" value="Unassembled WGS sequence"/>
</dbReference>
<dbReference type="Gene3D" id="3.40.190.10">
    <property type="entry name" value="Periplasmic binding protein-like II"/>
    <property type="match status" value="2"/>
</dbReference>
<reference evidence="4" key="1">
    <citation type="submission" date="2018-12" db="EMBL/GenBank/DDBJ databases">
        <title>Tengunoibacter tsumagoiensis gen. nov., sp. nov., Dictyobacter kobayashii sp. nov., D. alpinus sp. nov., and D. joshuensis sp. nov. and description of Dictyobacteraceae fam. nov. within the order Ktedonobacterales isolated from Tengu-no-mugimeshi.</title>
        <authorList>
            <person name="Wang C.M."/>
            <person name="Zheng Y."/>
            <person name="Sakai Y."/>
            <person name="Toyoda A."/>
            <person name="Minakuchi Y."/>
            <person name="Abe K."/>
            <person name="Yokota A."/>
            <person name="Yabe S."/>
        </authorList>
    </citation>
    <scope>NUCLEOTIDE SEQUENCE [LARGE SCALE GENOMIC DNA]</scope>
    <source>
        <strain evidence="4">Uno16</strain>
    </source>
</reference>
<evidence type="ECO:0000313" key="4">
    <source>
        <dbReference type="Proteomes" id="UP000287171"/>
    </source>
</evidence>
<keyword evidence="2" id="KW-0813">Transport</keyword>